<dbReference type="EMBL" id="GG693853">
    <property type="protein sequence ID" value="EES53829.1"/>
    <property type="molecule type" value="Genomic_DNA"/>
</dbReference>
<feature type="domain" description="DUF6036" evidence="1">
    <location>
        <begin position="13"/>
        <end position="133"/>
    </location>
</feature>
<gene>
    <name evidence="2" type="ORF">UBAL3_48660044</name>
</gene>
<sequence length="178" mass="20058">MKECLFFAEEKGSKLGLLVIGGVSMELYGLPRGTLDIDAEISCSQDFYEELVRHLREKGFLFNLGDDIDHWGVIPLPEGYRERAQTVLSIGQSVVKVLDPLDFIASKLRRGIDQDLSDARAVALRFSLSSHDIASHMTKIRFPLSEETFMFKKRLTVFLNDLETNPDIPPPEDSCGPR</sequence>
<evidence type="ECO:0000313" key="2">
    <source>
        <dbReference type="EMBL" id="EES53829.1"/>
    </source>
</evidence>
<dbReference type="AlphaFoldDB" id="C6HU96"/>
<proteinExistence type="predicted"/>
<protein>
    <recommendedName>
        <fullName evidence="1">DUF6036 domain-containing protein</fullName>
    </recommendedName>
</protein>
<accession>C6HU96</accession>
<evidence type="ECO:0000259" key="1">
    <source>
        <dbReference type="Pfam" id="PF19502"/>
    </source>
</evidence>
<dbReference type="InterPro" id="IPR045792">
    <property type="entry name" value="DUF6036"/>
</dbReference>
<dbReference type="Proteomes" id="UP000009374">
    <property type="component" value="Unassembled WGS sequence"/>
</dbReference>
<keyword evidence="3" id="KW-1185">Reference proteome</keyword>
<reference evidence="2 3" key="1">
    <citation type="journal article" date="2009" name="Appl. Environ. Microbiol.">
        <title>Community genomic and proteomic analyses of chemoautotrophic iron-oxidizing "Leptospirillum rubarum" (Group II) and "Leptospirillum ferrodiazotrophum" (Group III) bacteria in acid mine drainage biofilms.</title>
        <authorList>
            <person name="Goltsman D.S."/>
            <person name="Denef V.J."/>
            <person name="Singer S.W."/>
            <person name="VerBerkmoes N.C."/>
            <person name="Lefsrud M."/>
            <person name="Mueller R.S."/>
            <person name="Dick G.J."/>
            <person name="Sun C.L."/>
            <person name="Wheeler K.E."/>
            <person name="Zemla A."/>
            <person name="Baker B.J."/>
            <person name="Hauser L."/>
            <person name="Land M."/>
            <person name="Shah M.B."/>
            <person name="Thelen M.P."/>
            <person name="Hettich R.L."/>
            <person name="Banfield J.F."/>
        </authorList>
    </citation>
    <scope>NUCLEOTIDE SEQUENCE [LARGE SCALE GENOMIC DNA]</scope>
</reference>
<dbReference type="Pfam" id="PF19502">
    <property type="entry name" value="DUF6036"/>
    <property type="match status" value="1"/>
</dbReference>
<name>C6HU96_9BACT</name>
<evidence type="ECO:0000313" key="3">
    <source>
        <dbReference type="Proteomes" id="UP000009374"/>
    </source>
</evidence>
<organism evidence="2 3">
    <name type="scientific">Leptospirillum ferrodiazotrophum</name>
    <dbReference type="NCBI Taxonomy" id="412449"/>
    <lineage>
        <taxon>Bacteria</taxon>
        <taxon>Pseudomonadati</taxon>
        <taxon>Nitrospirota</taxon>
        <taxon>Nitrospiria</taxon>
        <taxon>Nitrospirales</taxon>
        <taxon>Nitrospiraceae</taxon>
        <taxon>Leptospirillum</taxon>
    </lineage>
</organism>